<sequence>MAVRADPTKAHTLASLVPPVLSEQFYAVHKWDSPAVKKAQRQAQSLVWNPWPVNHTVIDKVFSAAQTLVRIHNDKCITCSQRITLLPASGNDPYLQGGSENRGLYSIRSPSALPVKIHIWQTPGAKIMSSQGLRTAALTSILASFGNLKKDNMNACDICKHYRCWKSRSITKKWLQHVPTRLHHTVHERWWAFNGFSFLSLPFELREMVLRINIGPLVEPWRQVISNSGRRLNAPRPRSSKPDLSLASVNKQLYSEVMTTLHLHTTFYFCHKLRFEWFFQQTENPPSYQHAIVPASRSLVRKVELDLGPLQLCELLDIPKDARVGDSRRQRYTSVLGKGFVFYTKTLPLQRVRINLPAASYYWKEPGCDLTVCQRMFCLRIWAGIRVLLRDVPVIELGGHIDEAKRREWMQELALERRGIIPDLKELEAWQKNIWEQW</sequence>
<accession>A0A8H3PHL5</accession>
<dbReference type="AlphaFoldDB" id="A0A8H3PHL5"/>
<evidence type="ECO:0000313" key="1">
    <source>
        <dbReference type="EMBL" id="CAF9940893.1"/>
    </source>
</evidence>
<protein>
    <submittedName>
        <fullName evidence="1">Uncharacterized protein</fullName>
    </submittedName>
</protein>
<dbReference type="Proteomes" id="UP000664534">
    <property type="component" value="Unassembled WGS sequence"/>
</dbReference>
<keyword evidence="2" id="KW-1185">Reference proteome</keyword>
<evidence type="ECO:0000313" key="2">
    <source>
        <dbReference type="Proteomes" id="UP000664534"/>
    </source>
</evidence>
<reference evidence="1" key="1">
    <citation type="submission" date="2021-03" db="EMBL/GenBank/DDBJ databases">
        <authorList>
            <person name="Tagirdzhanova G."/>
        </authorList>
    </citation>
    <scope>NUCLEOTIDE SEQUENCE</scope>
</reference>
<dbReference type="EMBL" id="CAJPDT010000138">
    <property type="protein sequence ID" value="CAF9940893.1"/>
    <property type="molecule type" value="Genomic_DNA"/>
</dbReference>
<proteinExistence type="predicted"/>
<comment type="caution">
    <text evidence="1">The sequence shown here is derived from an EMBL/GenBank/DDBJ whole genome shotgun (WGS) entry which is preliminary data.</text>
</comment>
<dbReference type="OrthoDB" id="5335493at2759"/>
<organism evidence="1 2">
    <name type="scientific">Imshaugia aleurites</name>
    <dbReference type="NCBI Taxonomy" id="172621"/>
    <lineage>
        <taxon>Eukaryota</taxon>
        <taxon>Fungi</taxon>
        <taxon>Dikarya</taxon>
        <taxon>Ascomycota</taxon>
        <taxon>Pezizomycotina</taxon>
        <taxon>Lecanoromycetes</taxon>
        <taxon>OSLEUM clade</taxon>
        <taxon>Lecanoromycetidae</taxon>
        <taxon>Lecanorales</taxon>
        <taxon>Lecanorineae</taxon>
        <taxon>Parmeliaceae</taxon>
        <taxon>Imshaugia</taxon>
    </lineage>
</organism>
<gene>
    <name evidence="1" type="ORF">IMSHALPRED_002212</name>
</gene>
<name>A0A8H3PHL5_9LECA</name>